<gene>
    <name evidence="2" type="ORF">N0V93_008023</name>
</gene>
<proteinExistence type="predicted"/>
<keyword evidence="3" id="KW-1185">Reference proteome</keyword>
<protein>
    <submittedName>
        <fullName evidence="2">Uncharacterized protein</fullName>
    </submittedName>
</protein>
<dbReference type="OrthoDB" id="5232430at2759"/>
<dbReference type="Proteomes" id="UP001140453">
    <property type="component" value="Unassembled WGS sequence"/>
</dbReference>
<feature type="transmembrane region" description="Helical" evidence="1">
    <location>
        <begin position="142"/>
        <end position="162"/>
    </location>
</feature>
<reference evidence="2" key="1">
    <citation type="submission" date="2022-10" db="EMBL/GenBank/DDBJ databases">
        <title>Tapping the CABI collections for fungal endophytes: first genome assemblies for Collariella, Neodidymelliopsis, Ascochyta clinopodiicola, Didymella pomorum, Didymosphaeria variabile, Neocosmospora piperis and Neocucurbitaria cava.</title>
        <authorList>
            <person name="Hill R."/>
        </authorList>
    </citation>
    <scope>NUCLEOTIDE SEQUENCE</scope>
    <source>
        <strain evidence="2">IMI 355082</strain>
    </source>
</reference>
<organism evidence="2 3">
    <name type="scientific">Gnomoniopsis smithogilvyi</name>
    <dbReference type="NCBI Taxonomy" id="1191159"/>
    <lineage>
        <taxon>Eukaryota</taxon>
        <taxon>Fungi</taxon>
        <taxon>Dikarya</taxon>
        <taxon>Ascomycota</taxon>
        <taxon>Pezizomycotina</taxon>
        <taxon>Sordariomycetes</taxon>
        <taxon>Sordariomycetidae</taxon>
        <taxon>Diaporthales</taxon>
        <taxon>Gnomoniaceae</taxon>
        <taxon>Gnomoniopsis</taxon>
    </lineage>
</organism>
<comment type="caution">
    <text evidence="2">The sequence shown here is derived from an EMBL/GenBank/DDBJ whole genome shotgun (WGS) entry which is preliminary data.</text>
</comment>
<dbReference type="EMBL" id="JAPEVB010000005">
    <property type="protein sequence ID" value="KAJ4387431.1"/>
    <property type="molecule type" value="Genomic_DNA"/>
</dbReference>
<keyword evidence="1" id="KW-0472">Membrane</keyword>
<dbReference type="AlphaFoldDB" id="A0A9W8YLW1"/>
<sequence length="170" mass="18471">MNSPVDTAFPLIPQPMALAANTLTGSARRANAPTCSSSSTTTTTSSGRSVSTDKLIVLKPRHWLFHEDVFSRLLSGPLIIVHFALYCAVPVYYLVHYSPFSHFEPGTLNQTIRWTLLFLTQCFTAVLAVAGLGKQYRVGKELIAFLSMGTAVFLLAGLKHVVEDMAAPKG</sequence>
<feature type="transmembrane region" description="Helical" evidence="1">
    <location>
        <begin position="69"/>
        <end position="92"/>
    </location>
</feature>
<feature type="transmembrane region" description="Helical" evidence="1">
    <location>
        <begin position="112"/>
        <end position="130"/>
    </location>
</feature>
<keyword evidence="1" id="KW-0812">Transmembrane</keyword>
<evidence type="ECO:0000313" key="2">
    <source>
        <dbReference type="EMBL" id="KAJ4387431.1"/>
    </source>
</evidence>
<name>A0A9W8YLW1_9PEZI</name>
<evidence type="ECO:0000313" key="3">
    <source>
        <dbReference type="Proteomes" id="UP001140453"/>
    </source>
</evidence>
<evidence type="ECO:0000256" key="1">
    <source>
        <dbReference type="SAM" id="Phobius"/>
    </source>
</evidence>
<keyword evidence="1" id="KW-1133">Transmembrane helix</keyword>
<accession>A0A9W8YLW1</accession>